<evidence type="ECO:0000256" key="10">
    <source>
        <dbReference type="PIRSR" id="PIRSR005091-3"/>
    </source>
</evidence>
<evidence type="ECO:0000256" key="11">
    <source>
        <dbReference type="SAM" id="Phobius"/>
    </source>
</evidence>
<keyword evidence="9" id="KW-0479">Metal-binding</keyword>
<dbReference type="InterPro" id="IPR012160">
    <property type="entry name" value="LtaS-like"/>
</dbReference>
<evidence type="ECO:0000256" key="3">
    <source>
        <dbReference type="ARBA" id="ARBA00009983"/>
    </source>
</evidence>
<dbReference type="EMBL" id="LN879430">
    <property type="protein sequence ID" value="CUH93649.1"/>
    <property type="molecule type" value="Genomic_DNA"/>
</dbReference>
<evidence type="ECO:0000313" key="14">
    <source>
        <dbReference type="Proteomes" id="UP000196053"/>
    </source>
</evidence>
<sequence>MKKVKEFILSPYFIAALFALKMIVYYALIDVNRMWIILIIISMAVWALIFMFFGRCGLKRKRGVFLLVYSLLSLLMFADTMYYNYYNQTVSVRQLWQVKAVTAVPDSFIATLIPASFLLFVDIPFVYHSFKKYSKRFHNMKPIYHKEFKIAFYLLTAIIFTMIVNPFQSAAIATVNSMEFFTSHVGDIYETIADNLTKGEMEEEEILEVVAENTQEEPKTPRYYQVGKGKNLIVIQLEAFQDFVINAYYNGQEITPNLNRLLENDTLYFDRYYSNTGKGNTADAEFSSLNSLYPLIDGEIYRLYEDNTFRGLPWLMREQGYRAFAVHGFEGEFWNREYAYPYQGFEDYISMEDLEQDEIIGMGISDKSMFRQVLPILKEQEGSFFSFIITLTNHHPYVLDEQYHSLELLEEDIDTKFGNYLQTVRYTDEAIGQFINDLKEAGLYEDTVIALYGDHHGLNCTMKDVNDRVSEFIGREYDYDEMLNVPLIIHVPNSGIKETIHTTGGQIDFLPTIANIMDLSLDDTLYLGQDLTNAEEGFVAFTTFLFEGSFATNEVIFQISREGIFENSRAWKIGTNEEVDIEPYREYYDKAILLKKTSKEIMEQDLMAKQEDAQ</sequence>
<evidence type="ECO:0000259" key="12">
    <source>
        <dbReference type="Pfam" id="PF00884"/>
    </source>
</evidence>
<feature type="active site" evidence="8">
    <location>
        <position position="281"/>
    </location>
</feature>
<dbReference type="SUPFAM" id="SSF53649">
    <property type="entry name" value="Alkaline phosphatase-like"/>
    <property type="match status" value="1"/>
</dbReference>
<dbReference type="RefSeq" id="WP_058258882.1">
    <property type="nucleotide sequence ID" value="NZ_DUPS01000032.1"/>
</dbReference>
<evidence type="ECO:0000256" key="2">
    <source>
        <dbReference type="ARBA" id="ARBA00004936"/>
    </source>
</evidence>
<feature type="domain" description="Sulfatase N-terminal" evidence="12">
    <location>
        <begin position="230"/>
        <end position="518"/>
    </location>
</feature>
<gene>
    <name evidence="13" type="ORF">SD1D_2114</name>
</gene>
<feature type="transmembrane region" description="Helical" evidence="11">
    <location>
        <begin position="65"/>
        <end position="85"/>
    </location>
</feature>
<comment type="pathway">
    <text evidence="2">Cell wall biogenesis; lipoteichoic acid biosynthesis.</text>
</comment>
<evidence type="ECO:0000256" key="1">
    <source>
        <dbReference type="ARBA" id="ARBA00004651"/>
    </source>
</evidence>
<dbReference type="GO" id="GO:0005886">
    <property type="term" value="C:plasma membrane"/>
    <property type="evidence" value="ECO:0007669"/>
    <property type="project" value="UniProtKB-SubCell"/>
</dbReference>
<protein>
    <recommendedName>
        <fullName evidence="12">Sulfatase N-terminal domain-containing protein</fullName>
    </recommendedName>
</protein>
<feature type="binding site" evidence="10">
    <location>
        <position position="454"/>
    </location>
    <ligand>
        <name>Mn(2+)</name>
        <dbReference type="ChEBI" id="CHEBI:29035"/>
    </ligand>
</feature>
<dbReference type="Pfam" id="PF00884">
    <property type="entry name" value="Sulfatase"/>
    <property type="match status" value="1"/>
</dbReference>
<proteinExistence type="inferred from homology"/>
<feature type="binding site" evidence="10">
    <location>
        <position position="281"/>
    </location>
    <ligand>
        <name>Mn(2+)</name>
        <dbReference type="ChEBI" id="CHEBI:29035"/>
    </ligand>
</feature>
<evidence type="ECO:0000256" key="6">
    <source>
        <dbReference type="ARBA" id="ARBA00022989"/>
    </source>
</evidence>
<feature type="transmembrane region" description="Helical" evidence="11">
    <location>
        <begin position="108"/>
        <end position="130"/>
    </location>
</feature>
<dbReference type="Gene3D" id="3.30.1120.170">
    <property type="match status" value="1"/>
</dbReference>
<keyword evidence="9" id="KW-0464">Manganese</keyword>
<dbReference type="PIRSF" id="PIRSF005091">
    <property type="entry name" value="Mmb_sulf_HI1246"/>
    <property type="match status" value="1"/>
</dbReference>
<dbReference type="Proteomes" id="UP000196053">
    <property type="component" value="Chromosome I"/>
</dbReference>
<keyword evidence="6 11" id="KW-1133">Transmembrane helix</keyword>
<dbReference type="PANTHER" id="PTHR47371">
    <property type="entry name" value="LIPOTEICHOIC ACID SYNTHASE"/>
    <property type="match status" value="1"/>
</dbReference>
<feature type="binding site" evidence="9">
    <location>
        <position position="394"/>
    </location>
    <ligand>
        <name>substrate</name>
    </ligand>
</feature>
<organism evidence="13 14">
    <name type="scientific">Herbinix luporum</name>
    <dbReference type="NCBI Taxonomy" id="1679721"/>
    <lineage>
        <taxon>Bacteria</taxon>
        <taxon>Bacillati</taxon>
        <taxon>Bacillota</taxon>
        <taxon>Clostridia</taxon>
        <taxon>Lachnospirales</taxon>
        <taxon>Lachnospiraceae</taxon>
        <taxon>Herbinix</taxon>
    </lineage>
</organism>
<feature type="binding site" evidence="10">
    <location>
        <position position="238"/>
    </location>
    <ligand>
        <name>Mn(2+)</name>
        <dbReference type="ChEBI" id="CHEBI:29035"/>
    </ligand>
</feature>
<keyword evidence="14" id="KW-1185">Reference proteome</keyword>
<dbReference type="AlphaFoldDB" id="A0A0K8J8A6"/>
<evidence type="ECO:0000256" key="7">
    <source>
        <dbReference type="ARBA" id="ARBA00023136"/>
    </source>
</evidence>
<dbReference type="KEGG" id="hsd:SD1D_2114"/>
<dbReference type="InterPro" id="IPR017850">
    <property type="entry name" value="Alkaline_phosphatase_core_sf"/>
</dbReference>
<comment type="subcellular location">
    <subcellularLocation>
        <location evidence="1">Cell membrane</location>
        <topology evidence="1">Multi-pass membrane protein</topology>
    </subcellularLocation>
</comment>
<evidence type="ECO:0000256" key="5">
    <source>
        <dbReference type="ARBA" id="ARBA00022692"/>
    </source>
</evidence>
<reference evidence="14" key="1">
    <citation type="submission" date="2015-09" db="EMBL/GenBank/DDBJ databases">
        <authorList>
            <person name="Wibberg D."/>
        </authorList>
    </citation>
    <scope>NUCLEOTIDE SEQUENCE [LARGE SCALE GENOMIC DNA]</scope>
    <source>
        <strain evidence="14">SD1D</strain>
    </source>
</reference>
<dbReference type="InterPro" id="IPR050448">
    <property type="entry name" value="OpgB/LTA_synthase_biosynth"/>
</dbReference>
<feature type="transmembrane region" description="Helical" evidence="11">
    <location>
        <begin position="7"/>
        <end position="28"/>
    </location>
</feature>
<dbReference type="Gene3D" id="3.40.720.10">
    <property type="entry name" value="Alkaline Phosphatase, subunit A"/>
    <property type="match status" value="1"/>
</dbReference>
<dbReference type="PANTHER" id="PTHR47371:SF3">
    <property type="entry name" value="PHOSPHOGLYCEROL TRANSFERASE I"/>
    <property type="match status" value="1"/>
</dbReference>
<feature type="transmembrane region" description="Helical" evidence="11">
    <location>
        <begin position="34"/>
        <end position="53"/>
    </location>
</feature>
<dbReference type="OrthoDB" id="243547at2"/>
<evidence type="ECO:0000313" key="13">
    <source>
        <dbReference type="EMBL" id="CUH93649.1"/>
    </source>
</evidence>
<dbReference type="CDD" id="cd16015">
    <property type="entry name" value="LTA_synthase"/>
    <property type="match status" value="1"/>
</dbReference>
<feature type="transmembrane region" description="Helical" evidence="11">
    <location>
        <begin position="150"/>
        <end position="167"/>
    </location>
</feature>
<keyword evidence="5 11" id="KW-0812">Transmembrane</keyword>
<name>A0A0K8J8A6_9FIRM</name>
<evidence type="ECO:0000256" key="4">
    <source>
        <dbReference type="ARBA" id="ARBA00022475"/>
    </source>
</evidence>
<keyword evidence="4" id="KW-1003">Cell membrane</keyword>
<dbReference type="InterPro" id="IPR000917">
    <property type="entry name" value="Sulfatase_N"/>
</dbReference>
<keyword evidence="7 11" id="KW-0472">Membrane</keyword>
<dbReference type="GO" id="GO:0046872">
    <property type="term" value="F:metal ion binding"/>
    <property type="evidence" value="ECO:0007669"/>
    <property type="project" value="UniProtKB-KW"/>
</dbReference>
<evidence type="ECO:0000256" key="8">
    <source>
        <dbReference type="PIRSR" id="PIRSR005091-1"/>
    </source>
</evidence>
<accession>A0A0K8J8A6</accession>
<feature type="binding site" evidence="10">
    <location>
        <position position="455"/>
    </location>
    <ligand>
        <name>Mn(2+)</name>
        <dbReference type="ChEBI" id="CHEBI:29035"/>
    </ligand>
</feature>
<evidence type="ECO:0000256" key="9">
    <source>
        <dbReference type="PIRSR" id="PIRSR005091-2"/>
    </source>
</evidence>
<comment type="similarity">
    <text evidence="3">Belongs to the LTA synthase family.</text>
</comment>